<organism evidence="2 3">
    <name type="scientific">Punica granatum</name>
    <name type="common">Pomegranate</name>
    <dbReference type="NCBI Taxonomy" id="22663"/>
    <lineage>
        <taxon>Eukaryota</taxon>
        <taxon>Viridiplantae</taxon>
        <taxon>Streptophyta</taxon>
        <taxon>Embryophyta</taxon>
        <taxon>Tracheophyta</taxon>
        <taxon>Spermatophyta</taxon>
        <taxon>Magnoliopsida</taxon>
        <taxon>eudicotyledons</taxon>
        <taxon>Gunneridae</taxon>
        <taxon>Pentapetalae</taxon>
        <taxon>rosids</taxon>
        <taxon>malvids</taxon>
        <taxon>Myrtales</taxon>
        <taxon>Lythraceae</taxon>
        <taxon>Punica</taxon>
    </lineage>
</organism>
<dbReference type="GO" id="GO:0043565">
    <property type="term" value="F:sequence-specific DNA binding"/>
    <property type="evidence" value="ECO:0007669"/>
    <property type="project" value="InterPro"/>
</dbReference>
<reference evidence="4" key="3">
    <citation type="journal article" date="2020" name="Plant Biotechnol. J.">
        <title>The pomegranate (Punica granatum L.) draft genome dissects genetic divergence between soft- and hard-seeded cultivars.</title>
        <authorList>
            <person name="Luo X."/>
            <person name="Li H."/>
            <person name="Wu Z."/>
            <person name="Yao W."/>
            <person name="Zhao P."/>
            <person name="Cao D."/>
            <person name="Yu H."/>
            <person name="Li K."/>
            <person name="Poudel K."/>
            <person name="Zhao D."/>
            <person name="Zhang F."/>
            <person name="Xia X."/>
            <person name="Chen L."/>
            <person name="Wang Q."/>
            <person name="Jing D."/>
            <person name="Cao S."/>
        </authorList>
    </citation>
    <scope>NUCLEOTIDE SEQUENCE [LARGE SCALE GENOMIC DNA]</scope>
</reference>
<dbReference type="GO" id="GO:0006351">
    <property type="term" value="P:DNA-templated transcription"/>
    <property type="evidence" value="ECO:0007669"/>
    <property type="project" value="InterPro"/>
</dbReference>
<accession>A0A218WR00</accession>
<reference evidence="2" key="2">
    <citation type="submission" date="2017-06" db="EMBL/GenBank/DDBJ databases">
        <title>The pomegranate genome and the genomics of punicalagin biosynthesis.</title>
        <authorList>
            <person name="Xu C."/>
        </authorList>
    </citation>
    <scope>NUCLEOTIDE SEQUENCE [LARGE SCALE GENOMIC DNA]</scope>
    <source>
        <tissue evidence="2">Fresh leaf</tissue>
    </source>
</reference>
<dbReference type="Proteomes" id="UP000515151">
    <property type="component" value="Chromosome 1"/>
</dbReference>
<evidence type="ECO:0000259" key="1">
    <source>
        <dbReference type="PROSITE" id="PS51806"/>
    </source>
</evidence>
<dbReference type="Proteomes" id="UP000197138">
    <property type="component" value="Unassembled WGS sequence"/>
</dbReference>
<keyword evidence="4" id="KW-1185">Reference proteome</keyword>
<evidence type="ECO:0000313" key="2">
    <source>
        <dbReference type="EMBL" id="OWM75287.1"/>
    </source>
</evidence>
<dbReference type="RefSeq" id="XP_031382279.1">
    <property type="nucleotide sequence ID" value="XM_031526419.1"/>
</dbReference>
<dbReference type="PANTHER" id="PTHR46354">
    <property type="entry name" value="DOG1 DOMAIN-CONTAINING PROTEIN"/>
    <property type="match status" value="1"/>
</dbReference>
<dbReference type="InterPro" id="IPR051886">
    <property type="entry name" value="Seed_Dev/Stress_Resp_Reg"/>
</dbReference>
<feature type="domain" description="DOG1" evidence="1">
    <location>
        <begin position="5"/>
        <end position="243"/>
    </location>
</feature>
<evidence type="ECO:0000313" key="3">
    <source>
        <dbReference type="Proteomes" id="UP000197138"/>
    </source>
</evidence>
<protein>
    <submittedName>
        <fullName evidence="5">Protein DOG1-like 4</fullName>
    </submittedName>
</protein>
<gene>
    <name evidence="5" type="primary">LOC116196607</name>
    <name evidence="2" type="ORF">CDL15_Pgr012247</name>
</gene>
<dbReference type="AlphaFoldDB" id="A0A218WR00"/>
<dbReference type="Pfam" id="PF14144">
    <property type="entry name" value="DOG1"/>
    <property type="match status" value="1"/>
</dbReference>
<name>A0A218WR00_PUNGR</name>
<dbReference type="OrthoDB" id="1895294at2759"/>
<evidence type="ECO:0000313" key="4">
    <source>
        <dbReference type="Proteomes" id="UP000515151"/>
    </source>
</evidence>
<sequence length="256" mass="28953">MRTKVEEFSQYYEKWVTQLDLYLQRLVMASTGITPPTEAELRDLVSRLTTHHKGYYTEKWAAAQEDVLVFFSPAWATPLENAYLWLTGWKPSTAFGLVANLRKSGMALGSLSEEQVKRIEQLRMKIKYEEEKVDGEMERQQVALADRRLVELARLASRTTRINEHGGGVGGDGPTQVSGMVDVAVRSMAVGLERVMKAADCVRLKTLKGLLDLMSPSQCVEFLAAISMLQIRLRQCGQIRRRMMAQNIEIQPKLGM</sequence>
<evidence type="ECO:0000313" key="5">
    <source>
        <dbReference type="RefSeq" id="XP_031382279.1"/>
    </source>
</evidence>
<dbReference type="GeneID" id="116196607"/>
<dbReference type="PANTHER" id="PTHR46354:SF2">
    <property type="entry name" value="PROTEIN DOG1-LIKE 4"/>
    <property type="match status" value="1"/>
</dbReference>
<dbReference type="PROSITE" id="PS51806">
    <property type="entry name" value="DOG1"/>
    <property type="match status" value="1"/>
</dbReference>
<dbReference type="InterPro" id="IPR025422">
    <property type="entry name" value="TGA_domain"/>
</dbReference>
<reference evidence="3" key="1">
    <citation type="journal article" date="2017" name="Plant J.">
        <title>The pomegranate (Punica granatum L.) genome and the genomics of punicalagin biosynthesis.</title>
        <authorList>
            <person name="Qin G."/>
            <person name="Xu C."/>
            <person name="Ming R."/>
            <person name="Tang H."/>
            <person name="Guyot R."/>
            <person name="Kramer E.M."/>
            <person name="Hu Y."/>
            <person name="Yi X."/>
            <person name="Qi Y."/>
            <person name="Xu X."/>
            <person name="Gao Z."/>
            <person name="Pan H."/>
            <person name="Jian J."/>
            <person name="Tian Y."/>
            <person name="Yue Z."/>
            <person name="Xu Y."/>
        </authorList>
    </citation>
    <scope>NUCLEOTIDE SEQUENCE [LARGE SCALE GENOMIC DNA]</scope>
    <source>
        <strain evidence="3">cv. Dabenzi</strain>
    </source>
</reference>
<reference evidence="5" key="4">
    <citation type="submission" date="2025-04" db="UniProtKB">
        <authorList>
            <consortium name="RefSeq"/>
        </authorList>
    </citation>
    <scope>IDENTIFICATION</scope>
    <source>
        <tissue evidence="5">Leaf</tissue>
    </source>
</reference>
<proteinExistence type="predicted"/>
<dbReference type="EMBL" id="MTKT01003261">
    <property type="protein sequence ID" value="OWM75287.1"/>
    <property type="molecule type" value="Genomic_DNA"/>
</dbReference>